<dbReference type="Gene3D" id="3.30.450.40">
    <property type="match status" value="1"/>
</dbReference>
<feature type="modified residue" description="4-aspartylphosphate" evidence="6">
    <location>
        <position position="66"/>
    </location>
</feature>
<evidence type="ECO:0000259" key="8">
    <source>
        <dbReference type="PROSITE" id="PS50110"/>
    </source>
</evidence>
<comment type="caution">
    <text evidence="9">The sequence shown here is derived from an EMBL/GenBank/DDBJ whole genome shotgun (WGS) entry which is preliminary data.</text>
</comment>
<dbReference type="RefSeq" id="WP_267534079.1">
    <property type="nucleotide sequence ID" value="NZ_JAPNKA010000001.1"/>
</dbReference>
<accession>A0ABT4A0H5</accession>
<dbReference type="InterPro" id="IPR003661">
    <property type="entry name" value="HisK_dim/P_dom"/>
</dbReference>
<dbReference type="InterPro" id="IPR029016">
    <property type="entry name" value="GAF-like_dom_sf"/>
</dbReference>
<keyword evidence="10" id="KW-1185">Reference proteome</keyword>
<evidence type="ECO:0000256" key="6">
    <source>
        <dbReference type="PROSITE-ProRule" id="PRU00169"/>
    </source>
</evidence>
<dbReference type="InterPro" id="IPR036890">
    <property type="entry name" value="HATPase_C_sf"/>
</dbReference>
<evidence type="ECO:0000313" key="10">
    <source>
        <dbReference type="Proteomes" id="UP001207654"/>
    </source>
</evidence>
<organism evidence="9 10">
    <name type="scientific">Archangium lansingense</name>
    <dbReference type="NCBI Taxonomy" id="2995310"/>
    <lineage>
        <taxon>Bacteria</taxon>
        <taxon>Pseudomonadati</taxon>
        <taxon>Myxococcota</taxon>
        <taxon>Myxococcia</taxon>
        <taxon>Myxococcales</taxon>
        <taxon>Cystobacterineae</taxon>
        <taxon>Archangiaceae</taxon>
        <taxon>Archangium</taxon>
    </lineage>
</organism>
<dbReference type="PANTHER" id="PTHR43065:SF50">
    <property type="entry name" value="HISTIDINE KINASE"/>
    <property type="match status" value="1"/>
</dbReference>
<dbReference type="InterPro" id="IPR004358">
    <property type="entry name" value="Sig_transdc_His_kin-like_C"/>
</dbReference>
<comment type="catalytic activity">
    <reaction evidence="1">
        <text>ATP + protein L-histidine = ADP + protein N-phospho-L-histidine.</text>
        <dbReference type="EC" id="2.7.13.3"/>
    </reaction>
</comment>
<dbReference type="SUPFAM" id="SSF52172">
    <property type="entry name" value="CheY-like"/>
    <property type="match status" value="1"/>
</dbReference>
<dbReference type="PANTHER" id="PTHR43065">
    <property type="entry name" value="SENSOR HISTIDINE KINASE"/>
    <property type="match status" value="1"/>
</dbReference>
<dbReference type="InterPro" id="IPR011006">
    <property type="entry name" value="CheY-like_superfamily"/>
</dbReference>
<evidence type="ECO:0000256" key="1">
    <source>
        <dbReference type="ARBA" id="ARBA00000085"/>
    </source>
</evidence>
<keyword evidence="3 6" id="KW-0597">Phosphoprotein</keyword>
<dbReference type="EMBL" id="JAPNKA010000001">
    <property type="protein sequence ID" value="MCY1075130.1"/>
    <property type="molecule type" value="Genomic_DNA"/>
</dbReference>
<evidence type="ECO:0000256" key="4">
    <source>
        <dbReference type="ARBA" id="ARBA00022679"/>
    </source>
</evidence>
<dbReference type="Pfam" id="PF13492">
    <property type="entry name" value="GAF_3"/>
    <property type="match status" value="1"/>
</dbReference>
<dbReference type="Proteomes" id="UP001207654">
    <property type="component" value="Unassembled WGS sequence"/>
</dbReference>
<evidence type="ECO:0000256" key="2">
    <source>
        <dbReference type="ARBA" id="ARBA00012438"/>
    </source>
</evidence>
<evidence type="ECO:0000256" key="3">
    <source>
        <dbReference type="ARBA" id="ARBA00022553"/>
    </source>
</evidence>
<evidence type="ECO:0000313" key="9">
    <source>
        <dbReference type="EMBL" id="MCY1075130.1"/>
    </source>
</evidence>
<keyword evidence="4" id="KW-0808">Transferase</keyword>
<protein>
    <recommendedName>
        <fullName evidence="2">histidine kinase</fullName>
        <ecNumber evidence="2">2.7.13.3</ecNumber>
    </recommendedName>
</protein>
<feature type="domain" description="Histidine kinase" evidence="7">
    <location>
        <begin position="313"/>
        <end position="531"/>
    </location>
</feature>
<dbReference type="Gene3D" id="3.40.50.2300">
    <property type="match status" value="1"/>
</dbReference>
<proteinExistence type="predicted"/>
<dbReference type="PRINTS" id="PR00344">
    <property type="entry name" value="BCTRLSENSOR"/>
</dbReference>
<evidence type="ECO:0000256" key="5">
    <source>
        <dbReference type="ARBA" id="ARBA00022777"/>
    </source>
</evidence>
<dbReference type="SMART" id="SM00448">
    <property type="entry name" value="REC"/>
    <property type="match status" value="1"/>
</dbReference>
<sequence length="547" mass="59360">MNPSTSPSTRPSPMPEQILVVDDERDMRLLLRYQLEQEGYAVTEASDGKAALRLLNECSPGLIITDVRMPFMSGLELLREAKQVLPATEVIVATGYAEVETAIECMRAGAFDLIRKPFNIREMYSCVTRALDRYRLNISADLVRASQSFFETNEFDRIPQAIVEGSRGLMAADAVVLLMQDVQGRLQVAHACGLSSDAEGSLLRELGERVVQALSSDRTPALAAPGLEDRRLGSIQALGREVSVILHPLAVGERVLGVLGLLRRDGLRMFGKKELDRAAMLASHVVLALENWRLACQLASSERLATLGQVAAGIGHEINNPAAYVLSNLGYIQEQVAALREGEPVDLVELEQAVVDAREGALRISDIVRDMRSLAKTDEEAGGWFELNEAIRSALRIARVETMRQASVLTELPGGLEVKGSPGPVSQVFVNLLVNAAQALEARDSPRKEIRVTARREADMAIIEVSDTGPGIPSEVLSRLFQPFFTTKGSTGTGLGLSISRNIVRRLGGDIAVRSVLGDGTVFTVSLPARPVEEDRKVLVVPSRSAV</sequence>
<dbReference type="Gene3D" id="3.30.565.10">
    <property type="entry name" value="Histidine kinase-like ATPase, C-terminal domain"/>
    <property type="match status" value="1"/>
</dbReference>
<dbReference type="SUPFAM" id="SSF55874">
    <property type="entry name" value="ATPase domain of HSP90 chaperone/DNA topoisomerase II/histidine kinase"/>
    <property type="match status" value="1"/>
</dbReference>
<name>A0ABT4A0H5_9BACT</name>
<keyword evidence="5" id="KW-0418">Kinase</keyword>
<dbReference type="InterPro" id="IPR003594">
    <property type="entry name" value="HATPase_dom"/>
</dbReference>
<dbReference type="SUPFAM" id="SSF55781">
    <property type="entry name" value="GAF domain-like"/>
    <property type="match status" value="1"/>
</dbReference>
<dbReference type="Pfam" id="PF00072">
    <property type="entry name" value="Response_reg"/>
    <property type="match status" value="1"/>
</dbReference>
<reference evidence="9 10" key="1">
    <citation type="submission" date="2022-11" db="EMBL/GenBank/DDBJ databases">
        <title>Minimal conservation of predation-associated metabolite biosynthetic gene clusters underscores biosynthetic potential of Myxococcota including descriptions for ten novel species: Archangium lansinium sp. nov., Myxococcus landrumus sp. nov., Nannocystis bai.</title>
        <authorList>
            <person name="Ahearne A."/>
            <person name="Stevens C."/>
            <person name="Phillips K."/>
        </authorList>
    </citation>
    <scope>NUCLEOTIDE SEQUENCE [LARGE SCALE GENOMIC DNA]</scope>
    <source>
        <strain evidence="9 10">MIWBW</strain>
    </source>
</reference>
<dbReference type="InterPro" id="IPR005467">
    <property type="entry name" value="His_kinase_dom"/>
</dbReference>
<dbReference type="Pfam" id="PF02518">
    <property type="entry name" value="HATPase_c"/>
    <property type="match status" value="1"/>
</dbReference>
<dbReference type="CDD" id="cd00082">
    <property type="entry name" value="HisKA"/>
    <property type="match status" value="1"/>
</dbReference>
<dbReference type="InterPro" id="IPR003018">
    <property type="entry name" value="GAF"/>
</dbReference>
<dbReference type="InterPro" id="IPR001789">
    <property type="entry name" value="Sig_transdc_resp-reg_receiver"/>
</dbReference>
<dbReference type="EC" id="2.7.13.3" evidence="2"/>
<dbReference type="PROSITE" id="PS50110">
    <property type="entry name" value="RESPONSE_REGULATORY"/>
    <property type="match status" value="1"/>
</dbReference>
<dbReference type="InterPro" id="IPR036097">
    <property type="entry name" value="HisK_dim/P_sf"/>
</dbReference>
<dbReference type="SMART" id="SM00387">
    <property type="entry name" value="HATPase_c"/>
    <property type="match status" value="1"/>
</dbReference>
<feature type="domain" description="Response regulatory" evidence="8">
    <location>
        <begin position="17"/>
        <end position="131"/>
    </location>
</feature>
<evidence type="ECO:0000259" key="7">
    <source>
        <dbReference type="PROSITE" id="PS50109"/>
    </source>
</evidence>
<dbReference type="SMART" id="SM00065">
    <property type="entry name" value="GAF"/>
    <property type="match status" value="1"/>
</dbReference>
<dbReference type="Gene3D" id="1.10.287.130">
    <property type="match status" value="1"/>
</dbReference>
<gene>
    <name evidence="9" type="ORF">OV287_11565</name>
</gene>
<dbReference type="SUPFAM" id="SSF47384">
    <property type="entry name" value="Homodimeric domain of signal transducing histidine kinase"/>
    <property type="match status" value="1"/>
</dbReference>
<dbReference type="SMART" id="SM00388">
    <property type="entry name" value="HisKA"/>
    <property type="match status" value="1"/>
</dbReference>
<dbReference type="PROSITE" id="PS50109">
    <property type="entry name" value="HIS_KIN"/>
    <property type="match status" value="1"/>
</dbReference>